<dbReference type="Proteomes" id="UP000276133">
    <property type="component" value="Unassembled WGS sequence"/>
</dbReference>
<accession>A0A3M7S5V1</accession>
<protein>
    <submittedName>
        <fullName evidence="1">Uncharacterized protein</fullName>
    </submittedName>
</protein>
<dbReference type="AlphaFoldDB" id="A0A3M7S5V1"/>
<proteinExistence type="predicted"/>
<comment type="caution">
    <text evidence="1">The sequence shown here is derived from an EMBL/GenBank/DDBJ whole genome shotgun (WGS) entry which is preliminary data.</text>
</comment>
<evidence type="ECO:0000313" key="1">
    <source>
        <dbReference type="EMBL" id="RNA31141.1"/>
    </source>
</evidence>
<dbReference type="EMBL" id="REGN01001981">
    <property type="protein sequence ID" value="RNA31141.1"/>
    <property type="molecule type" value="Genomic_DNA"/>
</dbReference>
<sequence length="77" mass="8961">MLDELANEPKSTSLVDSIEIYINTKFLDFSIKSNDFTKKIYLMIESSATLGFRIFEHFTIITEKLFLKSFKSCPKRS</sequence>
<name>A0A3M7S5V1_BRAPC</name>
<gene>
    <name evidence="1" type="ORF">BpHYR1_024415</name>
</gene>
<evidence type="ECO:0000313" key="2">
    <source>
        <dbReference type="Proteomes" id="UP000276133"/>
    </source>
</evidence>
<keyword evidence="2" id="KW-1185">Reference proteome</keyword>
<organism evidence="1 2">
    <name type="scientific">Brachionus plicatilis</name>
    <name type="common">Marine rotifer</name>
    <name type="synonym">Brachionus muelleri</name>
    <dbReference type="NCBI Taxonomy" id="10195"/>
    <lineage>
        <taxon>Eukaryota</taxon>
        <taxon>Metazoa</taxon>
        <taxon>Spiralia</taxon>
        <taxon>Gnathifera</taxon>
        <taxon>Rotifera</taxon>
        <taxon>Eurotatoria</taxon>
        <taxon>Monogononta</taxon>
        <taxon>Pseudotrocha</taxon>
        <taxon>Ploima</taxon>
        <taxon>Brachionidae</taxon>
        <taxon>Brachionus</taxon>
    </lineage>
</organism>
<reference evidence="1 2" key="1">
    <citation type="journal article" date="2018" name="Sci. Rep.">
        <title>Genomic signatures of local adaptation to the degree of environmental predictability in rotifers.</title>
        <authorList>
            <person name="Franch-Gras L."/>
            <person name="Hahn C."/>
            <person name="Garcia-Roger E.M."/>
            <person name="Carmona M.J."/>
            <person name="Serra M."/>
            <person name="Gomez A."/>
        </authorList>
    </citation>
    <scope>NUCLEOTIDE SEQUENCE [LARGE SCALE GENOMIC DNA]</scope>
    <source>
        <strain evidence="1">HYR1</strain>
    </source>
</reference>